<organism evidence="1 2">
    <name type="scientific">Mucor saturninus</name>
    <dbReference type="NCBI Taxonomy" id="64648"/>
    <lineage>
        <taxon>Eukaryota</taxon>
        <taxon>Fungi</taxon>
        <taxon>Fungi incertae sedis</taxon>
        <taxon>Mucoromycota</taxon>
        <taxon>Mucoromycotina</taxon>
        <taxon>Mucoromycetes</taxon>
        <taxon>Mucorales</taxon>
        <taxon>Mucorineae</taxon>
        <taxon>Mucoraceae</taxon>
        <taxon>Mucor</taxon>
    </lineage>
</organism>
<gene>
    <name evidence="1" type="ORF">INT47_010790</name>
</gene>
<proteinExistence type="predicted"/>
<dbReference type="Proteomes" id="UP000603453">
    <property type="component" value="Unassembled WGS sequence"/>
</dbReference>
<comment type="caution">
    <text evidence="1">The sequence shown here is derived from an EMBL/GenBank/DDBJ whole genome shotgun (WGS) entry which is preliminary data.</text>
</comment>
<keyword evidence="2" id="KW-1185">Reference proteome</keyword>
<protein>
    <submittedName>
        <fullName evidence="1">Uncharacterized protein</fullName>
    </submittedName>
</protein>
<reference evidence="1" key="1">
    <citation type="submission" date="2020-12" db="EMBL/GenBank/DDBJ databases">
        <title>Metabolic potential, ecology and presence of endohyphal bacteria is reflected in genomic diversity of Mucoromycotina.</title>
        <authorList>
            <person name="Muszewska A."/>
            <person name="Okrasinska A."/>
            <person name="Steczkiewicz K."/>
            <person name="Drgas O."/>
            <person name="Orlowska M."/>
            <person name="Perlinska-Lenart U."/>
            <person name="Aleksandrzak-Piekarczyk T."/>
            <person name="Szatraj K."/>
            <person name="Zielenkiewicz U."/>
            <person name="Pilsyk S."/>
            <person name="Malc E."/>
            <person name="Mieczkowski P."/>
            <person name="Kruszewska J.S."/>
            <person name="Biernat P."/>
            <person name="Pawlowska J."/>
        </authorList>
    </citation>
    <scope>NUCLEOTIDE SEQUENCE</scope>
    <source>
        <strain evidence="1">WA0000017839</strain>
    </source>
</reference>
<accession>A0A8H7UUQ5</accession>
<evidence type="ECO:0000313" key="1">
    <source>
        <dbReference type="EMBL" id="KAG2196355.1"/>
    </source>
</evidence>
<dbReference type="AlphaFoldDB" id="A0A8H7UUQ5"/>
<dbReference type="EMBL" id="JAEPRD010000148">
    <property type="protein sequence ID" value="KAG2196355.1"/>
    <property type="molecule type" value="Genomic_DNA"/>
</dbReference>
<name>A0A8H7UUQ5_9FUNG</name>
<dbReference type="OrthoDB" id="2288107at2759"/>
<evidence type="ECO:0000313" key="2">
    <source>
        <dbReference type="Proteomes" id="UP000603453"/>
    </source>
</evidence>
<sequence length="462" mass="53829">MSNSQFDNYTFPTELDPSVSAFFSNHNVNEWTFEKYKEFCLHDNSRMQINTILAYYRDNLEKIINNKDVPINIKGKAGVLKRNTKESATEKSKSKNTYNLNIKTNHGTVYGDVFNYNDSSREDKRQKVDHVNDKSSTWNIDNQEDVWEAVRQYLKKSIAHDFCLEKYHIIKCGYSIKCDPSIPDELWAYFKDDNYTISTPFQTPIEEVVKSLEITEEIPSTSQNFIKEFFYVCLYIYRRPNLYDRLSINETSFNHSFIWLIMEFVVDKYKADACISADEDELSILETSGKILLNDNSKFGSDHIKIHYGALSIFNAVYKKYYWATEATASKLHIPFLHARHDMIHLWSLGICSSKLYFSKKVFKCKVPRDMTESKDILALGNLSWSYKCLLENSVKVIKTMKEEHEEYSLQKILSSGAESRTSLSTLLKLDIQKPVKGSGYNLLLPDEYDEEQSSVRYTRSK</sequence>